<sequence length="158" mass="18031">MCCDHQVGNKTNQERLIGSGLNKVIAQLKASASKITDPEKLKTWRRNQKSVDNVLDRLNLNAGVNEAVLNAHLKILEYYVNMLSKKIVSLLGKLLRAKDNRRRLEIPTYPVFEMENKEVRPTSAFDKMFKIDKDIVAAATEHEKSIIAAYRSIYNSTR</sequence>
<dbReference type="AlphaFoldDB" id="A0A225X1S5"/>
<name>A0A225X1S5_9STRA</name>
<protein>
    <submittedName>
        <fullName evidence="1">RxLR effector protein</fullName>
    </submittedName>
</protein>
<keyword evidence="2" id="KW-1185">Reference proteome</keyword>
<reference evidence="2" key="1">
    <citation type="submission" date="2017-03" db="EMBL/GenBank/DDBJ databases">
        <title>Phytopthora megakarya and P. palmivora, two closely related causual agents of cacao black pod achieved similar genome size and gene model numbers by different mechanisms.</title>
        <authorList>
            <person name="Ali S."/>
            <person name="Shao J."/>
            <person name="Larry D.J."/>
            <person name="Kronmiller B."/>
            <person name="Shen D."/>
            <person name="Strem M.D."/>
            <person name="Melnick R.L."/>
            <person name="Guiltinan M.J."/>
            <person name="Tyler B.M."/>
            <person name="Meinhardt L.W."/>
            <person name="Bailey B.A."/>
        </authorList>
    </citation>
    <scope>NUCLEOTIDE SEQUENCE [LARGE SCALE GENOMIC DNA]</scope>
    <source>
        <strain evidence="2">zdho120</strain>
    </source>
</reference>
<comment type="caution">
    <text evidence="1">The sequence shown here is derived from an EMBL/GenBank/DDBJ whole genome shotgun (WGS) entry which is preliminary data.</text>
</comment>
<proteinExistence type="predicted"/>
<gene>
    <name evidence="1" type="ORF">PHMEG_0002019</name>
</gene>
<accession>A0A225X1S5</accession>
<dbReference type="Proteomes" id="UP000198211">
    <property type="component" value="Unassembled WGS sequence"/>
</dbReference>
<organism evidence="1 2">
    <name type="scientific">Phytophthora megakarya</name>
    <dbReference type="NCBI Taxonomy" id="4795"/>
    <lineage>
        <taxon>Eukaryota</taxon>
        <taxon>Sar</taxon>
        <taxon>Stramenopiles</taxon>
        <taxon>Oomycota</taxon>
        <taxon>Peronosporomycetes</taxon>
        <taxon>Peronosporales</taxon>
        <taxon>Peronosporaceae</taxon>
        <taxon>Phytophthora</taxon>
    </lineage>
</organism>
<dbReference type="EMBL" id="NBNE01000082">
    <property type="protein sequence ID" value="OWZ23150.1"/>
    <property type="molecule type" value="Genomic_DNA"/>
</dbReference>
<evidence type="ECO:0000313" key="2">
    <source>
        <dbReference type="Proteomes" id="UP000198211"/>
    </source>
</evidence>
<evidence type="ECO:0000313" key="1">
    <source>
        <dbReference type="EMBL" id="OWZ23150.1"/>
    </source>
</evidence>